<feature type="chain" id="PRO_5043977578" description="Leucine-rich repeat domain-containing protein" evidence="1">
    <location>
        <begin position="22"/>
        <end position="326"/>
    </location>
</feature>
<name>A0AAV5AU29_9FLAO</name>
<dbReference type="EMBL" id="BQKB01000023">
    <property type="protein sequence ID" value="GJM52950.1"/>
    <property type="molecule type" value="Genomic_DNA"/>
</dbReference>
<gene>
    <name evidence="2" type="ORF">RCZ15_07600</name>
    <name evidence="3" type="ORF">RCZ16_12670</name>
</gene>
<dbReference type="SUPFAM" id="SSF52058">
    <property type="entry name" value="L domain-like"/>
    <property type="match status" value="1"/>
</dbReference>
<evidence type="ECO:0000313" key="5">
    <source>
        <dbReference type="Proteomes" id="UP001208692"/>
    </source>
</evidence>
<dbReference type="Proteomes" id="UP001207736">
    <property type="component" value="Unassembled WGS sequence"/>
</dbReference>
<evidence type="ECO:0000256" key="1">
    <source>
        <dbReference type="SAM" id="SignalP"/>
    </source>
</evidence>
<dbReference type="EMBL" id="BQKA01000013">
    <property type="protein sequence ID" value="GJM49785.1"/>
    <property type="molecule type" value="Genomic_DNA"/>
</dbReference>
<dbReference type="InterPro" id="IPR053139">
    <property type="entry name" value="Surface_bspA-like"/>
</dbReference>
<evidence type="ECO:0000313" key="4">
    <source>
        <dbReference type="Proteomes" id="UP001207736"/>
    </source>
</evidence>
<dbReference type="PANTHER" id="PTHR45661">
    <property type="entry name" value="SURFACE ANTIGEN"/>
    <property type="match status" value="1"/>
</dbReference>
<dbReference type="Gene3D" id="3.80.10.10">
    <property type="entry name" value="Ribonuclease Inhibitor"/>
    <property type="match status" value="1"/>
</dbReference>
<reference evidence="2 5" key="1">
    <citation type="submission" date="2021-11" db="EMBL/GenBank/DDBJ databases">
        <title>Draft genome sequence of Capnocytophaga sp. strain KC07075 isolated from cat oral cavity.</title>
        <authorList>
            <person name="Suzuki M."/>
            <person name="Imaoka K."/>
            <person name="Kimura M."/>
            <person name="Morikawa S."/>
            <person name="Maeda K."/>
        </authorList>
    </citation>
    <scope>NUCLEOTIDE SEQUENCE</scope>
    <source>
        <strain evidence="2">KC07075</strain>
        <strain evidence="3 5">KC07079</strain>
    </source>
</reference>
<proteinExistence type="predicted"/>
<dbReference type="Pfam" id="PF13306">
    <property type="entry name" value="LRR_5"/>
    <property type="match status" value="1"/>
</dbReference>
<dbReference type="RefSeq" id="WP_264846791.1">
    <property type="nucleotide sequence ID" value="NZ_BPMA01000031.1"/>
</dbReference>
<protein>
    <recommendedName>
        <fullName evidence="6">Leucine-rich repeat domain-containing protein</fullName>
    </recommendedName>
</protein>
<dbReference type="InterPro" id="IPR026906">
    <property type="entry name" value="LRR_5"/>
</dbReference>
<dbReference type="InterPro" id="IPR032675">
    <property type="entry name" value="LRR_dom_sf"/>
</dbReference>
<dbReference type="AlphaFoldDB" id="A0AAV5AU29"/>
<feature type="signal peptide" evidence="1">
    <location>
        <begin position="1"/>
        <end position="21"/>
    </location>
</feature>
<dbReference type="PROSITE" id="PS51257">
    <property type="entry name" value="PROKAR_LIPOPROTEIN"/>
    <property type="match status" value="1"/>
</dbReference>
<evidence type="ECO:0008006" key="6">
    <source>
        <dbReference type="Google" id="ProtNLM"/>
    </source>
</evidence>
<sequence length="326" mass="35733">MKKYFLHLLLSLVTIIITSCSKDSTTTLALEKTQLSLENGQSSTIKITSGNGDYTLKQTDETIAHVSISVDKKNLVIKALKVGNSDISVTDKQSNTMQILKLTVTPYVTKPTDYEVEGTTLKRWKNSGITSLDMQSDPVLSKITAISEDAFDNQTNLISITLPSSLTTIGRAAFAKTGLLSIEIPRSVTTISEYAFAESSLTKVTLHEGLTSINGNTFLGTKLVSVTVPKGVKTIRENAFSHCTDLKEITLPETIMEIGKEVFEGNTELRTITIEATTPPTLGENAFLNTPKLETIYVPQSAIHTYIGSNTNDKYWQQFQLKIKGK</sequence>
<keyword evidence="1" id="KW-0732">Signal</keyword>
<accession>A0AAV5AU29</accession>
<dbReference type="PANTHER" id="PTHR45661:SF3">
    <property type="entry name" value="IG-LIKE DOMAIN-CONTAINING PROTEIN"/>
    <property type="match status" value="1"/>
</dbReference>
<evidence type="ECO:0000313" key="3">
    <source>
        <dbReference type="EMBL" id="GJM52950.1"/>
    </source>
</evidence>
<organism evidence="2 4">
    <name type="scientific">Capnocytophaga catalasegens</name>
    <dbReference type="NCBI Taxonomy" id="1004260"/>
    <lineage>
        <taxon>Bacteria</taxon>
        <taxon>Pseudomonadati</taxon>
        <taxon>Bacteroidota</taxon>
        <taxon>Flavobacteriia</taxon>
        <taxon>Flavobacteriales</taxon>
        <taxon>Flavobacteriaceae</taxon>
        <taxon>Capnocytophaga</taxon>
    </lineage>
</organism>
<dbReference type="Proteomes" id="UP001208692">
    <property type="component" value="Unassembled WGS sequence"/>
</dbReference>
<keyword evidence="5" id="KW-1185">Reference proteome</keyword>
<comment type="caution">
    <text evidence="2">The sequence shown here is derived from an EMBL/GenBank/DDBJ whole genome shotgun (WGS) entry which is preliminary data.</text>
</comment>
<evidence type="ECO:0000313" key="2">
    <source>
        <dbReference type="EMBL" id="GJM49785.1"/>
    </source>
</evidence>